<proteinExistence type="predicted"/>
<protein>
    <submittedName>
        <fullName evidence="6">Regulator of cell morphogenesis and NO signaling</fullName>
    </submittedName>
</protein>
<comment type="subcellular location">
    <subcellularLocation>
        <location evidence="1">Cytoplasm</location>
    </subcellularLocation>
</comment>
<dbReference type="AlphaFoldDB" id="A0A285MWD4"/>
<dbReference type="EMBL" id="OBEH01000006">
    <property type="protein sequence ID" value="SNZ01494.1"/>
    <property type="molecule type" value="Genomic_DNA"/>
</dbReference>
<feature type="domain" description="Hemerythrin-like" evidence="5">
    <location>
        <begin position="80"/>
        <end position="232"/>
    </location>
</feature>
<evidence type="ECO:0000256" key="1">
    <source>
        <dbReference type="ARBA" id="ARBA00004496"/>
    </source>
</evidence>
<dbReference type="GO" id="GO:0005737">
    <property type="term" value="C:cytoplasm"/>
    <property type="evidence" value="ECO:0007669"/>
    <property type="project" value="UniProtKB-SubCell"/>
</dbReference>
<evidence type="ECO:0000313" key="6">
    <source>
        <dbReference type="EMBL" id="SNZ01494.1"/>
    </source>
</evidence>
<dbReference type="PANTHER" id="PTHR36438">
    <property type="entry name" value="IRON-SULFUR CLUSTER REPAIR PROTEIN YTFE"/>
    <property type="match status" value="1"/>
</dbReference>
<dbReference type="NCBIfam" id="TIGR03652">
    <property type="entry name" value="FeS_repair_RIC"/>
    <property type="match status" value="1"/>
</dbReference>
<sequence>MEITKDKTVADFVTENIKTAHIFKKHGIDFCCGGGISVEKACEKNKVDQVLLEKELMEVDNIVDRAHDYGKWDINFLVDHIINVHHTYVNESLPILSEYANKVAKVHGKHYPEVLEVNILFHNVANELLSHLQKEEQVLFPFIKQLVKAEKENTIGNIHPPFGSVNNPIQMMEHEHEDAGDIFKEIAKLTNNYTPPAEACNTFKALYAKLDEFEQDLHLHIHLENNILHPKAIALEKRLEVK</sequence>
<gene>
    <name evidence="6" type="ORF">SAMN06265377_3335</name>
</gene>
<organism evidence="6 7">
    <name type="scientific">Flagellimonas pacifica</name>
    <dbReference type="NCBI Taxonomy" id="1247520"/>
    <lineage>
        <taxon>Bacteria</taxon>
        <taxon>Pseudomonadati</taxon>
        <taxon>Bacteroidota</taxon>
        <taxon>Flavobacteriia</taxon>
        <taxon>Flavobacteriales</taxon>
        <taxon>Flavobacteriaceae</taxon>
        <taxon>Flagellimonas</taxon>
    </lineage>
</organism>
<keyword evidence="7" id="KW-1185">Reference proteome</keyword>
<evidence type="ECO:0000256" key="2">
    <source>
        <dbReference type="ARBA" id="ARBA00022490"/>
    </source>
</evidence>
<evidence type="ECO:0000313" key="7">
    <source>
        <dbReference type="Proteomes" id="UP000219048"/>
    </source>
</evidence>
<evidence type="ECO:0000256" key="4">
    <source>
        <dbReference type="ARBA" id="ARBA00023004"/>
    </source>
</evidence>
<dbReference type="InterPro" id="IPR012312">
    <property type="entry name" value="Hemerythrin-like"/>
</dbReference>
<dbReference type="PANTHER" id="PTHR36438:SF1">
    <property type="entry name" value="IRON-SULFUR CLUSTER REPAIR PROTEIN YTFE"/>
    <property type="match status" value="1"/>
</dbReference>
<dbReference type="OrthoDB" id="9797132at2"/>
<dbReference type="Proteomes" id="UP000219048">
    <property type="component" value="Unassembled WGS sequence"/>
</dbReference>
<evidence type="ECO:0000259" key="5">
    <source>
        <dbReference type="Pfam" id="PF01814"/>
    </source>
</evidence>
<dbReference type="Pfam" id="PF01814">
    <property type="entry name" value="Hemerythrin"/>
    <property type="match status" value="1"/>
</dbReference>
<dbReference type="Gene3D" id="1.10.3910.10">
    <property type="entry name" value="SP0561-like"/>
    <property type="match status" value="1"/>
</dbReference>
<dbReference type="RefSeq" id="WP_097046947.1">
    <property type="nucleotide sequence ID" value="NZ_OBEH01000006.1"/>
</dbReference>
<dbReference type="InterPro" id="IPR019903">
    <property type="entry name" value="RIC_family"/>
</dbReference>
<keyword evidence="4" id="KW-0408">Iron</keyword>
<keyword evidence="3" id="KW-0479">Metal-binding</keyword>
<reference evidence="7" key="1">
    <citation type="submission" date="2017-09" db="EMBL/GenBank/DDBJ databases">
        <authorList>
            <person name="Varghese N."/>
            <person name="Submissions S."/>
        </authorList>
    </citation>
    <scope>NUCLEOTIDE SEQUENCE [LARGE SCALE GENOMIC DNA]</scope>
    <source>
        <strain evidence="7">DSM 25885</strain>
    </source>
</reference>
<dbReference type="GO" id="GO:0046872">
    <property type="term" value="F:metal ion binding"/>
    <property type="evidence" value="ECO:0007669"/>
    <property type="project" value="UniProtKB-KW"/>
</dbReference>
<name>A0A285MWD4_9FLAO</name>
<dbReference type="InterPro" id="IPR038062">
    <property type="entry name" value="ScdA-like_N_sf"/>
</dbReference>
<accession>A0A285MWD4</accession>
<dbReference type="Gene3D" id="1.20.120.520">
    <property type="entry name" value="nmb1532 protein domain like"/>
    <property type="match status" value="1"/>
</dbReference>
<evidence type="ECO:0000256" key="3">
    <source>
        <dbReference type="ARBA" id="ARBA00022723"/>
    </source>
</evidence>
<dbReference type="Pfam" id="PF04405">
    <property type="entry name" value="ScdA_N"/>
    <property type="match status" value="1"/>
</dbReference>
<keyword evidence="2" id="KW-0963">Cytoplasm</keyword>